<evidence type="ECO:0000256" key="1">
    <source>
        <dbReference type="SAM" id="MobiDB-lite"/>
    </source>
</evidence>
<name>A0A5R8PDK8_9NOCA</name>
<feature type="compositionally biased region" description="Acidic residues" evidence="1">
    <location>
        <begin position="461"/>
        <end position="471"/>
    </location>
</feature>
<protein>
    <submittedName>
        <fullName evidence="3">Uncharacterized protein</fullName>
    </submittedName>
</protein>
<evidence type="ECO:0000256" key="2">
    <source>
        <dbReference type="SAM" id="Phobius"/>
    </source>
</evidence>
<feature type="region of interest" description="Disordered" evidence="1">
    <location>
        <begin position="441"/>
        <end position="471"/>
    </location>
</feature>
<reference evidence="3 4" key="1">
    <citation type="submission" date="2019-05" db="EMBL/GenBank/DDBJ databases">
        <title>Genomes sequences of two Nocardia cyriacigeorgica environmental isolates, type strains Nocardia asteroides ATCC 19247 and Nocardia cyriacigeorgica DSM 44484.</title>
        <authorList>
            <person name="Vautrin F."/>
            <person name="Bergeron E."/>
            <person name="Dubost A."/>
            <person name="Abrouk D."/>
            <person name="Rodriguez Nava V."/>
            <person name="Pujic P."/>
        </authorList>
    </citation>
    <scope>NUCLEOTIDE SEQUENCE [LARGE SCALE GENOMIC DNA]</scope>
    <source>
        <strain evidence="3 4">EML 1456</strain>
    </source>
</reference>
<feature type="transmembrane region" description="Helical" evidence="2">
    <location>
        <begin position="181"/>
        <end position="203"/>
    </location>
</feature>
<proteinExistence type="predicted"/>
<dbReference type="OrthoDB" id="4520854at2"/>
<evidence type="ECO:0000313" key="3">
    <source>
        <dbReference type="EMBL" id="TLG09454.1"/>
    </source>
</evidence>
<dbReference type="AlphaFoldDB" id="A0A5R8PDK8"/>
<gene>
    <name evidence="3" type="ORF">FEK35_15115</name>
</gene>
<dbReference type="Proteomes" id="UP000308349">
    <property type="component" value="Unassembled WGS sequence"/>
</dbReference>
<feature type="transmembrane region" description="Helical" evidence="2">
    <location>
        <begin position="293"/>
        <end position="313"/>
    </location>
</feature>
<organism evidence="3 4">
    <name type="scientific">Nocardia cyriacigeorgica</name>
    <dbReference type="NCBI Taxonomy" id="135487"/>
    <lineage>
        <taxon>Bacteria</taxon>
        <taxon>Bacillati</taxon>
        <taxon>Actinomycetota</taxon>
        <taxon>Actinomycetes</taxon>
        <taxon>Mycobacteriales</taxon>
        <taxon>Nocardiaceae</taxon>
        <taxon>Nocardia</taxon>
    </lineage>
</organism>
<keyword evidence="2" id="KW-1133">Transmembrane helix</keyword>
<comment type="caution">
    <text evidence="3">The sequence shown here is derived from an EMBL/GenBank/DDBJ whole genome shotgun (WGS) entry which is preliminary data.</text>
</comment>
<accession>A0A5R8PDK8</accession>
<keyword evidence="2" id="KW-0472">Membrane</keyword>
<evidence type="ECO:0000313" key="4">
    <source>
        <dbReference type="Proteomes" id="UP000308349"/>
    </source>
</evidence>
<dbReference type="EMBL" id="VBUU01000014">
    <property type="protein sequence ID" value="TLG09454.1"/>
    <property type="molecule type" value="Genomic_DNA"/>
</dbReference>
<feature type="transmembrane region" description="Helical" evidence="2">
    <location>
        <begin position="209"/>
        <end position="233"/>
    </location>
</feature>
<feature type="transmembrane region" description="Helical" evidence="2">
    <location>
        <begin position="259"/>
        <end position="281"/>
    </location>
</feature>
<dbReference type="RefSeq" id="WP_138456733.1">
    <property type="nucleotide sequence ID" value="NZ_VBUU01000014.1"/>
</dbReference>
<sequence>MTIVPNQSDHDPAPIPHVPSRTRTFPDIPRLDIALSLATNSPIPREWLPQVTALVREQQRIGAERDTDELSQMEALVTSKGILAAEEARERGADELAALVEQAASVRAEMSTIRGELSRIDQLPVTDMDGSVVSAAAAADRMKTVSTKITAERDTGSVKHRRVPAWVHRYATKAAYLDFPVLLYFLMQVFNVDVAGLLAGSTVTLAESVVPLITSIMFALLGTGAVAIGLKFLGRDLKAYKDADGHPKLPEGKARTIPLLYLGLAAAIAIGAGIVMAYRIATDAIASGSGLSSGIVLGVFFAIIVVTVNIVVVSAHYRDGSLQTDEIDHLTVQLAPVEQRRVDHERRLDNLAATLPPMALQAERIYARTLALMGTPLKGADQLRLLARSYHQGCGAEALIRPQSGSPQANLVAPAISVDRSVLDELLKQLGEIITDAANATTPTRRVTGDTKRTPTPAATDDAEDDLGGDW</sequence>
<feature type="region of interest" description="Disordered" evidence="1">
    <location>
        <begin position="1"/>
        <end position="23"/>
    </location>
</feature>
<keyword evidence="2" id="KW-0812">Transmembrane</keyword>